<dbReference type="AlphaFoldDB" id="A0A0E0JA52"/>
<proteinExistence type="predicted"/>
<dbReference type="HOGENOM" id="CLU_2188189_0_0_1"/>
<name>A0A0E0JA52_ORYNI</name>
<protein>
    <submittedName>
        <fullName evidence="1">Uncharacterized protein</fullName>
    </submittedName>
</protein>
<reference evidence="1" key="1">
    <citation type="submission" date="2015-04" db="UniProtKB">
        <authorList>
            <consortium name="EnsemblPlants"/>
        </authorList>
    </citation>
    <scope>IDENTIFICATION</scope>
    <source>
        <strain evidence="1">SL10</strain>
    </source>
</reference>
<keyword evidence="2" id="KW-1185">Reference proteome</keyword>
<evidence type="ECO:0000313" key="1">
    <source>
        <dbReference type="EnsemblPlants" id="ONIVA12G11630.1"/>
    </source>
</evidence>
<sequence>MTVNPAAVDLAMGSSSVADLALGSSTTANPAGSPPRAHVDLAVGRVLATARASALTSSRPSSTKTKPVCSSLRRLWLRAANRDFAYRMMLAVLFLCSDSDTPVRHGCGN</sequence>
<organism evidence="1">
    <name type="scientific">Oryza nivara</name>
    <name type="common">Indian wild rice</name>
    <name type="synonym">Oryza sativa f. spontanea</name>
    <dbReference type="NCBI Taxonomy" id="4536"/>
    <lineage>
        <taxon>Eukaryota</taxon>
        <taxon>Viridiplantae</taxon>
        <taxon>Streptophyta</taxon>
        <taxon>Embryophyta</taxon>
        <taxon>Tracheophyta</taxon>
        <taxon>Spermatophyta</taxon>
        <taxon>Magnoliopsida</taxon>
        <taxon>Liliopsida</taxon>
        <taxon>Poales</taxon>
        <taxon>Poaceae</taxon>
        <taxon>BOP clade</taxon>
        <taxon>Oryzoideae</taxon>
        <taxon>Oryzeae</taxon>
        <taxon>Oryzinae</taxon>
        <taxon>Oryza</taxon>
    </lineage>
</organism>
<dbReference type="EnsemblPlants" id="ONIVA12G11630.1">
    <property type="protein sequence ID" value="ONIVA12G11630.1"/>
    <property type="gene ID" value="ONIVA12G11630"/>
</dbReference>
<evidence type="ECO:0000313" key="2">
    <source>
        <dbReference type="Proteomes" id="UP000006591"/>
    </source>
</evidence>
<dbReference type="Proteomes" id="UP000006591">
    <property type="component" value="Chromosome 12"/>
</dbReference>
<reference evidence="1" key="2">
    <citation type="submission" date="2018-04" db="EMBL/GenBank/DDBJ databases">
        <title>OnivRS2 (Oryza nivara Reference Sequence Version 2).</title>
        <authorList>
            <person name="Zhang J."/>
            <person name="Kudrna D."/>
            <person name="Lee S."/>
            <person name="Talag J."/>
            <person name="Rajasekar S."/>
            <person name="Welchert J."/>
            <person name="Hsing Y.-I."/>
            <person name="Wing R.A."/>
        </authorList>
    </citation>
    <scope>NUCLEOTIDE SEQUENCE [LARGE SCALE GENOMIC DNA]</scope>
    <source>
        <strain evidence="1">SL10</strain>
    </source>
</reference>
<dbReference type="Gramene" id="ONIVA12G11630.1">
    <property type="protein sequence ID" value="ONIVA12G11630.1"/>
    <property type="gene ID" value="ONIVA12G11630"/>
</dbReference>
<dbReference type="OMA" id="VRHGCGN"/>
<accession>A0A0E0JA52</accession>